<evidence type="ECO:0000259" key="2">
    <source>
        <dbReference type="Pfam" id="PF12682"/>
    </source>
</evidence>
<name>A0ABR7CID3_9BACT</name>
<dbReference type="PANTHER" id="PTHR39201">
    <property type="entry name" value="EXPORTED PROTEIN-RELATED"/>
    <property type="match status" value="1"/>
</dbReference>
<dbReference type="Gene3D" id="3.40.50.360">
    <property type="match status" value="1"/>
</dbReference>
<dbReference type="PANTHER" id="PTHR39201:SF1">
    <property type="entry name" value="FLAVODOXIN-LIKE DOMAIN-CONTAINING PROTEIN"/>
    <property type="match status" value="1"/>
</dbReference>
<evidence type="ECO:0000313" key="4">
    <source>
        <dbReference type="Proteomes" id="UP000636891"/>
    </source>
</evidence>
<proteinExistence type="predicted"/>
<dbReference type="Pfam" id="PF12682">
    <property type="entry name" value="Flavodoxin_4"/>
    <property type="match status" value="1"/>
</dbReference>
<gene>
    <name evidence="3" type="ORF">H8S08_00045</name>
</gene>
<reference evidence="3 4" key="1">
    <citation type="submission" date="2020-08" db="EMBL/GenBank/DDBJ databases">
        <title>Genome public.</title>
        <authorList>
            <person name="Liu C."/>
            <person name="Sun Q."/>
        </authorList>
    </citation>
    <scope>NUCLEOTIDE SEQUENCE [LARGE SCALE GENOMIC DNA]</scope>
    <source>
        <strain evidence="3 4">New-7</strain>
    </source>
</reference>
<dbReference type="EMBL" id="JACOOK010000001">
    <property type="protein sequence ID" value="MBC5615412.1"/>
    <property type="molecule type" value="Genomic_DNA"/>
</dbReference>
<evidence type="ECO:0000256" key="1">
    <source>
        <dbReference type="SAM" id="SignalP"/>
    </source>
</evidence>
<feature type="chain" id="PRO_5045164329" evidence="1">
    <location>
        <begin position="21"/>
        <end position="202"/>
    </location>
</feature>
<dbReference type="InterPro" id="IPR008254">
    <property type="entry name" value="Flavodoxin/NO_synth"/>
</dbReference>
<dbReference type="SUPFAM" id="SSF52218">
    <property type="entry name" value="Flavoproteins"/>
    <property type="match status" value="1"/>
</dbReference>
<evidence type="ECO:0000313" key="3">
    <source>
        <dbReference type="EMBL" id="MBC5615412.1"/>
    </source>
</evidence>
<feature type="signal peptide" evidence="1">
    <location>
        <begin position="1"/>
        <end position="20"/>
    </location>
</feature>
<keyword evidence="1" id="KW-0732">Signal</keyword>
<sequence>MKKILSILTVLCICGISAFAQNTAPKENIMKDKKVLVAFFSRTGENYNVGNISKSNTHIIAEMIAGETNGKLFQIEPVKPYPDEYRACVDIAKTEKENKARPAVKEDIAAEDYDVIFLGYPNWWGDMPMAVYTFIEKHDWNGKTVIPFCTHEGSGLSGTERLLEQACKGATIAKGLAVQGTTAQNSQAQAKKTVQSWLNKLK</sequence>
<accession>A0ABR7CID3</accession>
<comment type="caution">
    <text evidence="3">The sequence shown here is derived from an EMBL/GenBank/DDBJ whole genome shotgun (WGS) entry which is preliminary data.</text>
</comment>
<organism evidence="3 4">
    <name type="scientific">Alistipes hominis</name>
    <dbReference type="NCBI Taxonomy" id="2763015"/>
    <lineage>
        <taxon>Bacteria</taxon>
        <taxon>Pseudomonadati</taxon>
        <taxon>Bacteroidota</taxon>
        <taxon>Bacteroidia</taxon>
        <taxon>Bacteroidales</taxon>
        <taxon>Rikenellaceae</taxon>
        <taxon>Alistipes</taxon>
    </lineage>
</organism>
<dbReference type="InterPro" id="IPR029039">
    <property type="entry name" value="Flavoprotein-like_sf"/>
</dbReference>
<dbReference type="RefSeq" id="WP_118656557.1">
    <property type="nucleotide sequence ID" value="NZ_JACOOK010000001.1"/>
</dbReference>
<dbReference type="Proteomes" id="UP000636891">
    <property type="component" value="Unassembled WGS sequence"/>
</dbReference>
<protein>
    <submittedName>
        <fullName evidence="3">Flavodoxin</fullName>
    </submittedName>
</protein>
<feature type="domain" description="Flavodoxin-like" evidence="2">
    <location>
        <begin position="34"/>
        <end position="186"/>
    </location>
</feature>
<keyword evidence="4" id="KW-1185">Reference proteome</keyword>